<evidence type="ECO:0000256" key="3">
    <source>
        <dbReference type="ARBA" id="ARBA00022989"/>
    </source>
</evidence>
<feature type="transmembrane region" description="Helical" evidence="5">
    <location>
        <begin position="301"/>
        <end position="323"/>
    </location>
</feature>
<name>A0A8S1LPX4_PARPR</name>
<dbReference type="OMA" id="SAMYVPN"/>
<feature type="transmembrane region" description="Helical" evidence="5">
    <location>
        <begin position="115"/>
        <end position="138"/>
    </location>
</feature>
<evidence type="ECO:0000256" key="2">
    <source>
        <dbReference type="ARBA" id="ARBA00022692"/>
    </source>
</evidence>
<organism evidence="7 8">
    <name type="scientific">Paramecium primaurelia</name>
    <dbReference type="NCBI Taxonomy" id="5886"/>
    <lineage>
        <taxon>Eukaryota</taxon>
        <taxon>Sar</taxon>
        <taxon>Alveolata</taxon>
        <taxon>Ciliophora</taxon>
        <taxon>Intramacronucleata</taxon>
        <taxon>Oligohymenophorea</taxon>
        <taxon>Peniculida</taxon>
        <taxon>Parameciidae</taxon>
        <taxon>Paramecium</taxon>
    </lineage>
</organism>
<dbReference type="GO" id="GO:0016020">
    <property type="term" value="C:membrane"/>
    <property type="evidence" value="ECO:0007669"/>
    <property type="project" value="UniProtKB-SubCell"/>
</dbReference>
<comment type="subcellular location">
    <subcellularLocation>
        <location evidence="1">Membrane</location>
        <topology evidence="1">Multi-pass membrane protein</topology>
    </subcellularLocation>
</comment>
<evidence type="ECO:0000313" key="7">
    <source>
        <dbReference type="EMBL" id="CAD8068879.1"/>
    </source>
</evidence>
<feature type="transmembrane region" description="Helical" evidence="5">
    <location>
        <begin position="187"/>
        <end position="205"/>
    </location>
</feature>
<dbReference type="AlphaFoldDB" id="A0A8S1LPX4"/>
<feature type="transmembrane region" description="Helical" evidence="5">
    <location>
        <begin position="344"/>
        <end position="361"/>
    </location>
</feature>
<feature type="domain" description="Amino acid transporter transmembrane" evidence="6">
    <location>
        <begin position="38"/>
        <end position="416"/>
    </location>
</feature>
<feature type="transmembrane region" description="Helical" evidence="5">
    <location>
        <begin position="158"/>
        <end position="175"/>
    </location>
</feature>
<feature type="transmembrane region" description="Helical" evidence="5">
    <location>
        <begin position="257"/>
        <end position="281"/>
    </location>
</feature>
<dbReference type="PANTHER" id="PTHR22950">
    <property type="entry name" value="AMINO ACID TRANSPORTER"/>
    <property type="match status" value="1"/>
</dbReference>
<evidence type="ECO:0000256" key="4">
    <source>
        <dbReference type="ARBA" id="ARBA00023136"/>
    </source>
</evidence>
<dbReference type="Proteomes" id="UP000688137">
    <property type="component" value="Unassembled WGS sequence"/>
</dbReference>
<accession>A0A8S1LPX4</accession>
<evidence type="ECO:0000313" key="8">
    <source>
        <dbReference type="Proteomes" id="UP000688137"/>
    </source>
</evidence>
<evidence type="ECO:0000256" key="5">
    <source>
        <dbReference type="SAM" id="Phobius"/>
    </source>
</evidence>
<keyword evidence="4 5" id="KW-0472">Membrane</keyword>
<dbReference type="PANTHER" id="PTHR22950:SF666">
    <property type="entry name" value="VACUOLAR AMINO ACID TRANSPORTER 4"/>
    <property type="match status" value="1"/>
</dbReference>
<proteinExistence type="predicted"/>
<feature type="transmembrane region" description="Helical" evidence="5">
    <location>
        <begin position="403"/>
        <end position="425"/>
    </location>
</feature>
<keyword evidence="3 5" id="KW-1133">Transmembrane helix</keyword>
<protein>
    <recommendedName>
        <fullName evidence="6">Amino acid transporter transmembrane domain-containing protein</fullName>
    </recommendedName>
</protein>
<feature type="transmembrane region" description="Helical" evidence="5">
    <location>
        <begin position="225"/>
        <end position="245"/>
    </location>
</feature>
<sequence length="430" mass="48532">MSEQTNQNLPSIQPLELDLSDTPNPKFTENSTQRKEIKSTVSQAALNLYKCCIGSGILAAPYTFCEGGYLLTSFCYFLICILMIYSQLMLLRIVDEINQPNLGFSEITRIILGENYVYLNKLFIIVMQWGCCASYVLFFMEFLEYAIYHHQDVVFSHQLIYLSIAMCIIIPLVFINNMTLFTKFSTIANSLIVISLIACIVYFNIELVKEVNYNDIPVARFSNLPLVIGVALFSFEAIGTLLDVRKSMQEPVKFPKIMTLVFSGCTMQFWIFGLLGSLSYGDTTNEIILFSLGDGAEAFQILYAIALIITLPLQLLPAFHLIERIKIAKNFTREGTQGYLFRRTILRLLQVLAIAGLAIGIPQFALLISFIGGLCGAVLQFFFPLMFYLKWNWRYKPSELEGQIYVCAMTLGCILGLVAVADSIYEIATQ</sequence>
<dbReference type="Pfam" id="PF01490">
    <property type="entry name" value="Aa_trans"/>
    <property type="match status" value="1"/>
</dbReference>
<dbReference type="GO" id="GO:0015179">
    <property type="term" value="F:L-amino acid transmembrane transporter activity"/>
    <property type="evidence" value="ECO:0007669"/>
    <property type="project" value="TreeGrafter"/>
</dbReference>
<feature type="transmembrane region" description="Helical" evidence="5">
    <location>
        <begin position="70"/>
        <end position="94"/>
    </location>
</feature>
<dbReference type="EMBL" id="CAJJDM010000043">
    <property type="protein sequence ID" value="CAD8068879.1"/>
    <property type="molecule type" value="Genomic_DNA"/>
</dbReference>
<comment type="caution">
    <text evidence="7">The sequence shown here is derived from an EMBL/GenBank/DDBJ whole genome shotgun (WGS) entry which is preliminary data.</text>
</comment>
<gene>
    <name evidence="7" type="ORF">PPRIM_AZ9-3.1.T0430051</name>
</gene>
<keyword evidence="2 5" id="KW-0812">Transmembrane</keyword>
<reference evidence="7" key="1">
    <citation type="submission" date="2021-01" db="EMBL/GenBank/DDBJ databases">
        <authorList>
            <consortium name="Genoscope - CEA"/>
            <person name="William W."/>
        </authorList>
    </citation>
    <scope>NUCLEOTIDE SEQUENCE</scope>
</reference>
<feature type="transmembrane region" description="Helical" evidence="5">
    <location>
        <begin position="367"/>
        <end position="391"/>
    </location>
</feature>
<dbReference type="InterPro" id="IPR013057">
    <property type="entry name" value="AA_transpt_TM"/>
</dbReference>
<evidence type="ECO:0000256" key="1">
    <source>
        <dbReference type="ARBA" id="ARBA00004141"/>
    </source>
</evidence>
<evidence type="ECO:0000259" key="6">
    <source>
        <dbReference type="Pfam" id="PF01490"/>
    </source>
</evidence>
<keyword evidence="8" id="KW-1185">Reference proteome</keyword>